<dbReference type="EMBL" id="QZCH01000003">
    <property type="protein sequence ID" value="RJG50067.1"/>
    <property type="molecule type" value="Genomic_DNA"/>
</dbReference>
<evidence type="ECO:0000256" key="4">
    <source>
        <dbReference type="ARBA" id="ARBA00022884"/>
    </source>
</evidence>
<comment type="subcellular location">
    <subcellularLocation>
        <location evidence="5">Cytoplasm</location>
    </subcellularLocation>
    <text evidence="5">Associates with late stage pre-50S ribosomal subunits.</text>
</comment>
<keyword evidence="4 5" id="KW-0694">RNA-binding</keyword>
<comment type="similarity">
    <text evidence="5">Belongs to the DarP family.</text>
</comment>
<dbReference type="PANTHER" id="PTHR38101">
    <property type="entry name" value="UPF0307 PROTEIN YJGA"/>
    <property type="match status" value="1"/>
</dbReference>
<keyword evidence="7" id="KW-1185">Reference proteome</keyword>
<dbReference type="CDD" id="cd16331">
    <property type="entry name" value="YjgA-like"/>
    <property type="match status" value="1"/>
</dbReference>
<dbReference type="Proteomes" id="UP000283255">
    <property type="component" value="Unassembled WGS sequence"/>
</dbReference>
<dbReference type="PANTHER" id="PTHR38101:SF1">
    <property type="entry name" value="UPF0307 PROTEIN YJGA"/>
    <property type="match status" value="1"/>
</dbReference>
<gene>
    <name evidence="5" type="primary">darP</name>
    <name evidence="6" type="ORF">D1Z90_04935</name>
</gene>
<dbReference type="SUPFAM" id="SSF158710">
    <property type="entry name" value="PSPTO4464-like"/>
    <property type="match status" value="1"/>
</dbReference>
<dbReference type="HAMAP" id="MF_00765">
    <property type="entry name" value="DarP"/>
    <property type="match status" value="1"/>
</dbReference>
<evidence type="ECO:0000256" key="3">
    <source>
        <dbReference type="ARBA" id="ARBA00022730"/>
    </source>
</evidence>
<dbReference type="PIRSF" id="PIRSF016183">
    <property type="entry name" value="UCP016183"/>
    <property type="match status" value="1"/>
</dbReference>
<dbReference type="Pfam" id="PF04751">
    <property type="entry name" value="DarP"/>
    <property type="match status" value="1"/>
</dbReference>
<dbReference type="GO" id="GO:1902626">
    <property type="term" value="P:assembly of large subunit precursor of preribosome"/>
    <property type="evidence" value="ECO:0007669"/>
    <property type="project" value="UniProtKB-UniRule"/>
</dbReference>
<organism evidence="6 7">
    <name type="scientific">Motilimonas pumila</name>
    <dbReference type="NCBI Taxonomy" id="2303987"/>
    <lineage>
        <taxon>Bacteria</taxon>
        <taxon>Pseudomonadati</taxon>
        <taxon>Pseudomonadota</taxon>
        <taxon>Gammaproteobacteria</taxon>
        <taxon>Alteromonadales</taxon>
        <taxon>Alteromonadales genera incertae sedis</taxon>
        <taxon>Motilimonas</taxon>
    </lineage>
</organism>
<dbReference type="GO" id="GO:0019843">
    <property type="term" value="F:rRNA binding"/>
    <property type="evidence" value="ECO:0007669"/>
    <property type="project" value="UniProtKB-UniRule"/>
</dbReference>
<keyword evidence="3 5" id="KW-0699">rRNA-binding</keyword>
<dbReference type="GO" id="GO:0005829">
    <property type="term" value="C:cytosol"/>
    <property type="evidence" value="ECO:0007669"/>
    <property type="project" value="TreeGrafter"/>
</dbReference>
<reference evidence="6 7" key="2">
    <citation type="submission" date="2019-01" db="EMBL/GenBank/DDBJ databases">
        <title>Motilimonas pumilus sp. nov., isolated from the gut of sea cucumber (Apostichopus japonicus).</title>
        <authorList>
            <person name="Wang F.-Q."/>
            <person name="Ren L.-H."/>
            <person name="Lin Y.-W."/>
            <person name="Sun G.-H."/>
            <person name="Du Z.-J."/>
            <person name="Zhao J.-X."/>
            <person name="Liu X.-J."/>
            <person name="Liu L.-J."/>
        </authorList>
    </citation>
    <scope>NUCLEOTIDE SEQUENCE [LARGE SCALE GENOMIC DNA]</scope>
    <source>
        <strain evidence="6 7">PLHSC7-2</strain>
    </source>
</reference>
<accession>A0A418YIA1</accession>
<evidence type="ECO:0000256" key="5">
    <source>
        <dbReference type="HAMAP-Rule" id="MF_00765"/>
    </source>
</evidence>
<dbReference type="InterPro" id="IPR006839">
    <property type="entry name" value="DarP"/>
</dbReference>
<keyword evidence="1 5" id="KW-0963">Cytoplasm</keyword>
<evidence type="ECO:0000313" key="6">
    <source>
        <dbReference type="EMBL" id="RJG50067.1"/>
    </source>
</evidence>
<keyword evidence="2 5" id="KW-0690">Ribosome biogenesis</keyword>
<reference evidence="6 7" key="1">
    <citation type="submission" date="2018-09" db="EMBL/GenBank/DDBJ databases">
        <authorList>
            <person name="Wang F."/>
        </authorList>
    </citation>
    <scope>NUCLEOTIDE SEQUENCE [LARGE SCALE GENOMIC DNA]</scope>
    <source>
        <strain evidence="6 7">PLHSC7-2</strain>
    </source>
</reference>
<comment type="function">
    <text evidence="5">Member of a network of 50S ribosomal subunit biogenesis factors which assembles along the 30S-50S interface, preventing incorrect 23S rRNA structures from forming. Promotes peptidyl transferase center (PTC) maturation.</text>
</comment>
<dbReference type="InterPro" id="IPR023153">
    <property type="entry name" value="DarP_sf"/>
</dbReference>
<dbReference type="Gene3D" id="1.10.60.30">
    <property type="entry name" value="PSPTO4464-like domains"/>
    <property type="match status" value="2"/>
</dbReference>
<comment type="caution">
    <text evidence="6">The sequence shown here is derived from an EMBL/GenBank/DDBJ whole genome shotgun (WGS) entry which is preliminary data.</text>
</comment>
<evidence type="ECO:0000313" key="7">
    <source>
        <dbReference type="Proteomes" id="UP000283255"/>
    </source>
</evidence>
<protein>
    <recommendedName>
        <fullName evidence="5">Dual-action ribosomal maturation protein DarP</fullName>
    </recommendedName>
    <alternativeName>
        <fullName evidence="5">Large ribosomal subunit assembly factor DarP</fullName>
    </alternativeName>
</protein>
<name>A0A418YIA1_9GAMM</name>
<dbReference type="NCBIfam" id="NF003593">
    <property type="entry name" value="PRK05255.1-1"/>
    <property type="match status" value="1"/>
</dbReference>
<evidence type="ECO:0000256" key="2">
    <source>
        <dbReference type="ARBA" id="ARBA00022517"/>
    </source>
</evidence>
<sequence length="168" mass="19332">MMANEDEQDFISKSEIKREMDALQALGNQLVKLSPTELAKIPLSESLADAIALAHKIKNKHEALRRQLQYIGKLMRHEDPEPIQAALDKLANKHQEATREFHQIEIFRDQVIAEGDEAISGLIEQYPQLERQKLRQLARQANKELKSAKPPKAAREIFKYLREMILEA</sequence>
<dbReference type="GO" id="GO:0043022">
    <property type="term" value="F:ribosome binding"/>
    <property type="evidence" value="ECO:0007669"/>
    <property type="project" value="UniProtKB-UniRule"/>
</dbReference>
<dbReference type="OrthoDB" id="5293604at2"/>
<evidence type="ECO:0000256" key="1">
    <source>
        <dbReference type="ARBA" id="ARBA00022490"/>
    </source>
</evidence>
<dbReference type="AlphaFoldDB" id="A0A418YIA1"/>
<proteinExistence type="inferred from homology"/>